<protein>
    <recommendedName>
        <fullName evidence="2">SPOR domain-containing protein</fullName>
    </recommendedName>
</protein>
<proteinExistence type="predicted"/>
<dbReference type="SUPFAM" id="SSF110997">
    <property type="entry name" value="Sporulation related repeat"/>
    <property type="match status" value="1"/>
</dbReference>
<evidence type="ECO:0000256" key="1">
    <source>
        <dbReference type="SAM" id="MobiDB-lite"/>
    </source>
</evidence>
<gene>
    <name evidence="3" type="ORF">EJ913_19005</name>
</gene>
<dbReference type="OrthoDB" id="6636843at2"/>
<evidence type="ECO:0000259" key="2">
    <source>
        <dbReference type="PROSITE" id="PS51724"/>
    </source>
</evidence>
<dbReference type="EMBL" id="RZIJ01000016">
    <property type="protein sequence ID" value="RUQ67767.1"/>
    <property type="molecule type" value="Genomic_DNA"/>
</dbReference>
<dbReference type="InterPro" id="IPR015943">
    <property type="entry name" value="WD40/YVTN_repeat-like_dom_sf"/>
</dbReference>
<dbReference type="PROSITE" id="PS51724">
    <property type="entry name" value="SPOR"/>
    <property type="match status" value="1"/>
</dbReference>
<reference evidence="3 4" key="1">
    <citation type="submission" date="2018-12" db="EMBL/GenBank/DDBJ databases">
        <authorList>
            <person name="Yang Y."/>
        </authorList>
    </citation>
    <scope>NUCLEOTIDE SEQUENCE [LARGE SCALE GENOMIC DNA]</scope>
    <source>
        <strain evidence="3 4">GSF71</strain>
    </source>
</reference>
<dbReference type="Proteomes" id="UP000280346">
    <property type="component" value="Unassembled WGS sequence"/>
</dbReference>
<dbReference type="InterPro" id="IPR036680">
    <property type="entry name" value="SPOR-like_sf"/>
</dbReference>
<dbReference type="InterPro" id="IPR007730">
    <property type="entry name" value="SPOR-like_dom"/>
</dbReference>
<accession>A0A433J5E3</accession>
<organism evidence="3 4">
    <name type="scientific">Azospirillum doebereinerae</name>
    <dbReference type="NCBI Taxonomy" id="92933"/>
    <lineage>
        <taxon>Bacteria</taxon>
        <taxon>Pseudomonadati</taxon>
        <taxon>Pseudomonadota</taxon>
        <taxon>Alphaproteobacteria</taxon>
        <taxon>Rhodospirillales</taxon>
        <taxon>Azospirillaceae</taxon>
        <taxon>Azospirillum</taxon>
    </lineage>
</organism>
<dbReference type="AlphaFoldDB" id="A0A433J5E3"/>
<dbReference type="PANTHER" id="PTHR47197:SF3">
    <property type="entry name" value="DIHYDRO-HEME D1 DEHYDROGENASE"/>
    <property type="match status" value="1"/>
</dbReference>
<sequence length="535" mass="56502">MTLSASRRSAKPSAARPRNILHGLLPVILAGLSPSSLPTPAWASPPFLKVAEISPFAGALTDREVISPKSVLFHPVLPKFYINALEAGKTLVYDAATLTKTATIAHSAGNDFGKPVEGWFTHGGRYLWVTYYRMNRDTHATGPSMFVQIDTETDRIVHSFPTGNIPKAISADAASSQLAVTLWGENKVELYDIRDPLAVRRIGTVEIGPPPAVRPGSNRDRTCGLCLRGTVFLPGTDYLVVARMGGGGLAVVDVKTLRLVKVITQVPPTPRHLVVHGDSLYISSNVSGTVSRIGLRNLVAHIEQNSPLTVAASHVGGGARTIKVADDKIYVALHDSKMIARMNLDLTGVEYAGAAPYPVGLDVKGDLLLVSSQGMNGLGGHRVGVYSLSGAPGPSQKAFAPPAAPPVQPPAAPQWPEPAASAAAVRIAPVPAPAPAPGRVPAPASVTTAGSPPAGEAYFIHLESYRDRVHAETAVRALMKTPFGANVFSIMGVTDPKSGQSWQRVVIQGYPTAAAAEAVCRPFRAAGRYCQPMRR</sequence>
<name>A0A433J5E3_9PROT</name>
<feature type="compositionally biased region" description="Pro residues" evidence="1">
    <location>
        <begin position="402"/>
        <end position="416"/>
    </location>
</feature>
<dbReference type="PANTHER" id="PTHR47197">
    <property type="entry name" value="PROTEIN NIRF"/>
    <property type="match status" value="1"/>
</dbReference>
<dbReference type="Gene3D" id="2.130.10.10">
    <property type="entry name" value="YVTN repeat-like/Quinoprotein amine dehydrogenase"/>
    <property type="match status" value="2"/>
</dbReference>
<evidence type="ECO:0000313" key="3">
    <source>
        <dbReference type="EMBL" id="RUQ67767.1"/>
    </source>
</evidence>
<feature type="domain" description="SPOR" evidence="2">
    <location>
        <begin position="452"/>
        <end position="535"/>
    </location>
</feature>
<dbReference type="SUPFAM" id="SSF50969">
    <property type="entry name" value="YVTN repeat-like/Quinoprotein amine dehydrogenase"/>
    <property type="match status" value="1"/>
</dbReference>
<dbReference type="Gene3D" id="3.30.70.1070">
    <property type="entry name" value="Sporulation related repeat"/>
    <property type="match status" value="1"/>
</dbReference>
<evidence type="ECO:0000313" key="4">
    <source>
        <dbReference type="Proteomes" id="UP000280346"/>
    </source>
</evidence>
<comment type="caution">
    <text evidence="3">The sequence shown here is derived from an EMBL/GenBank/DDBJ whole genome shotgun (WGS) entry which is preliminary data.</text>
</comment>
<keyword evidence="4" id="KW-1185">Reference proteome</keyword>
<feature type="region of interest" description="Disordered" evidence="1">
    <location>
        <begin position="395"/>
        <end position="416"/>
    </location>
</feature>
<dbReference type="RefSeq" id="WP_127000755.1">
    <property type="nucleotide sequence ID" value="NZ_JBNPXW010000014.1"/>
</dbReference>
<dbReference type="GO" id="GO:0042834">
    <property type="term" value="F:peptidoglycan binding"/>
    <property type="evidence" value="ECO:0007669"/>
    <property type="project" value="InterPro"/>
</dbReference>
<dbReference type="InterPro" id="IPR011044">
    <property type="entry name" value="Quino_amine_DH_bsu"/>
</dbReference>
<dbReference type="InterPro" id="IPR051200">
    <property type="entry name" value="Host-pathogen_enzymatic-act"/>
</dbReference>